<reference evidence="2" key="1">
    <citation type="submission" date="2023-10" db="EMBL/GenBank/DDBJ databases">
        <title>Genome assemblies of two species of porcelain crab, Petrolisthes cinctipes and Petrolisthes manimaculis (Anomura: Porcellanidae).</title>
        <authorList>
            <person name="Angst P."/>
        </authorList>
    </citation>
    <scope>NUCLEOTIDE SEQUENCE</scope>
    <source>
        <strain evidence="2">PB745_01</strain>
        <tissue evidence="2">Gill</tissue>
    </source>
</reference>
<evidence type="ECO:0000313" key="3">
    <source>
        <dbReference type="Proteomes" id="UP001286313"/>
    </source>
</evidence>
<feature type="region of interest" description="Disordered" evidence="1">
    <location>
        <begin position="1"/>
        <end position="20"/>
    </location>
</feature>
<accession>A0AAE1GEY3</accession>
<sequence>MTDTRDKYESGGVKFKKTKQRTSDARGVLSALREPPTGVIWPGLWWVELSGRSMLLRVGELGREQGWQIPRFHPLLLVIQELEQRFSRWD</sequence>
<proteinExistence type="predicted"/>
<dbReference type="AlphaFoldDB" id="A0AAE1GEY3"/>
<dbReference type="EMBL" id="JAWQEG010000403">
    <property type="protein sequence ID" value="KAK3890651.1"/>
    <property type="molecule type" value="Genomic_DNA"/>
</dbReference>
<evidence type="ECO:0000256" key="1">
    <source>
        <dbReference type="SAM" id="MobiDB-lite"/>
    </source>
</evidence>
<dbReference type="Proteomes" id="UP001286313">
    <property type="component" value="Unassembled WGS sequence"/>
</dbReference>
<protein>
    <submittedName>
        <fullName evidence="2">Uncharacterized protein</fullName>
    </submittedName>
</protein>
<evidence type="ECO:0000313" key="2">
    <source>
        <dbReference type="EMBL" id="KAK3890651.1"/>
    </source>
</evidence>
<gene>
    <name evidence="2" type="ORF">Pcinc_005406</name>
</gene>
<name>A0AAE1GEY3_PETCI</name>
<keyword evidence="3" id="KW-1185">Reference proteome</keyword>
<comment type="caution">
    <text evidence="2">The sequence shown here is derived from an EMBL/GenBank/DDBJ whole genome shotgun (WGS) entry which is preliminary data.</text>
</comment>
<organism evidence="2 3">
    <name type="scientific">Petrolisthes cinctipes</name>
    <name type="common">Flat porcelain crab</name>
    <dbReference type="NCBI Taxonomy" id="88211"/>
    <lineage>
        <taxon>Eukaryota</taxon>
        <taxon>Metazoa</taxon>
        <taxon>Ecdysozoa</taxon>
        <taxon>Arthropoda</taxon>
        <taxon>Crustacea</taxon>
        <taxon>Multicrustacea</taxon>
        <taxon>Malacostraca</taxon>
        <taxon>Eumalacostraca</taxon>
        <taxon>Eucarida</taxon>
        <taxon>Decapoda</taxon>
        <taxon>Pleocyemata</taxon>
        <taxon>Anomura</taxon>
        <taxon>Galatheoidea</taxon>
        <taxon>Porcellanidae</taxon>
        <taxon>Petrolisthes</taxon>
    </lineage>
</organism>